<protein>
    <recommendedName>
        <fullName evidence="1">Immunity MXAN-0049 protein domain-containing protein</fullName>
    </recommendedName>
</protein>
<evidence type="ECO:0000313" key="3">
    <source>
        <dbReference type="Proteomes" id="UP000061665"/>
    </source>
</evidence>
<organism evidence="2 3">
    <name type="scientific">Burkholderia ubonensis</name>
    <dbReference type="NCBI Taxonomy" id="101571"/>
    <lineage>
        <taxon>Bacteria</taxon>
        <taxon>Pseudomonadati</taxon>
        <taxon>Pseudomonadota</taxon>
        <taxon>Betaproteobacteria</taxon>
        <taxon>Burkholderiales</taxon>
        <taxon>Burkholderiaceae</taxon>
        <taxon>Burkholderia</taxon>
        <taxon>Burkholderia cepacia complex</taxon>
    </lineage>
</organism>
<gene>
    <name evidence="2" type="ORF">WJ53_09060</name>
</gene>
<evidence type="ECO:0000259" key="1">
    <source>
        <dbReference type="Pfam" id="PF07791"/>
    </source>
</evidence>
<comment type="caution">
    <text evidence="2">The sequence shown here is derived from an EMBL/GenBank/DDBJ whole genome shotgun (WGS) entry which is preliminary data.</text>
</comment>
<accession>A0AB73G340</accession>
<proteinExistence type="predicted"/>
<dbReference type="EMBL" id="LOZE01000083">
    <property type="protein sequence ID" value="KVM28600.1"/>
    <property type="molecule type" value="Genomic_DNA"/>
</dbReference>
<reference evidence="2 3" key="1">
    <citation type="submission" date="2015-11" db="EMBL/GenBank/DDBJ databases">
        <title>Expanding the genomic diversity of Burkholderia species for the development of highly accurate diagnostics.</title>
        <authorList>
            <person name="Sahl J."/>
            <person name="Keim P."/>
            <person name="Wagner D."/>
        </authorList>
    </citation>
    <scope>NUCLEOTIDE SEQUENCE [LARGE SCALE GENOMIC DNA]</scope>
    <source>
        <strain evidence="2 3">MSMB2058</strain>
    </source>
</reference>
<evidence type="ECO:0000313" key="2">
    <source>
        <dbReference type="EMBL" id="KVM28600.1"/>
    </source>
</evidence>
<sequence>MTEIYVLTKDDKFPTLVQDDSEGQITAETDFALCAASLDMHGKEFGSDYVPVKLKVADEDVRKKGVSDVQTHFMSFLIFSEKALKSLADLLQGAGQTLPVDSRFPDLRGFHVTRIINDAVDFEHSQYVMYDKGPLIRKLALHEARIANIPIFKIHEDPTRIFVSGDFKKRVEQSKLKGFSFLRKIEIT</sequence>
<dbReference type="RefSeq" id="WP_059726729.1">
    <property type="nucleotide sequence ID" value="NZ_LOYI01000113.1"/>
</dbReference>
<dbReference type="InterPro" id="IPR012433">
    <property type="entry name" value="Imm11"/>
</dbReference>
<name>A0AB73G340_9BURK</name>
<dbReference type="Proteomes" id="UP000061665">
    <property type="component" value="Unassembled WGS sequence"/>
</dbReference>
<dbReference type="Pfam" id="PF07791">
    <property type="entry name" value="Imm11"/>
    <property type="match status" value="1"/>
</dbReference>
<dbReference type="AlphaFoldDB" id="A0AB73G340"/>
<feature type="domain" description="Immunity MXAN-0049 protein" evidence="1">
    <location>
        <begin position="62"/>
        <end position="182"/>
    </location>
</feature>